<dbReference type="RefSeq" id="WP_115361491.1">
    <property type="nucleotide sequence ID" value="NZ_QDKL01000002.1"/>
</dbReference>
<reference evidence="3" key="1">
    <citation type="journal article" date="2019" name="Int. J. Syst. Evol. Microbiol.">
        <title>Halobacteriovorax valvorus sp. nov., a novel prokaryotic predator isolated from coastal seawater of China.</title>
        <authorList>
            <person name="Chen M.-X."/>
        </authorList>
    </citation>
    <scope>NUCLEOTIDE SEQUENCE [LARGE SCALE GENOMIC DNA]</scope>
    <source>
        <strain evidence="3">BL9</strain>
    </source>
</reference>
<accession>A0ABY0IGZ1</accession>
<dbReference type="EMBL" id="QDKL01000002">
    <property type="protein sequence ID" value="RZF21770.1"/>
    <property type="molecule type" value="Genomic_DNA"/>
</dbReference>
<dbReference type="Gene3D" id="1.25.40.920">
    <property type="entry name" value="TRAP transporter T-component"/>
    <property type="match status" value="1"/>
</dbReference>
<comment type="caution">
    <text evidence="2">The sequence shown here is derived from an EMBL/GenBank/DDBJ whole genome shotgun (WGS) entry which is preliminary data.</text>
</comment>
<evidence type="ECO:0000313" key="3">
    <source>
        <dbReference type="Proteomes" id="UP000443582"/>
    </source>
</evidence>
<dbReference type="InterPro" id="IPR031823">
    <property type="entry name" value="TatT"/>
</dbReference>
<evidence type="ECO:0008006" key="4">
    <source>
        <dbReference type="Google" id="ProtNLM"/>
    </source>
</evidence>
<dbReference type="InterPro" id="IPR038537">
    <property type="entry name" value="TatT_sf"/>
</dbReference>
<name>A0ABY0IGZ1_9BACT</name>
<feature type="chain" id="PRO_5047114001" description="Lipoprotein" evidence="1">
    <location>
        <begin position="25"/>
        <end position="321"/>
    </location>
</feature>
<feature type="signal peptide" evidence="1">
    <location>
        <begin position="1"/>
        <end position="24"/>
    </location>
</feature>
<dbReference type="PROSITE" id="PS51257">
    <property type="entry name" value="PROKAR_LIPOPROTEIN"/>
    <property type="match status" value="1"/>
</dbReference>
<gene>
    <name evidence="2" type="ORF">DAY19_08760</name>
</gene>
<evidence type="ECO:0000256" key="1">
    <source>
        <dbReference type="SAM" id="SignalP"/>
    </source>
</evidence>
<keyword evidence="3" id="KW-1185">Reference proteome</keyword>
<evidence type="ECO:0000313" key="2">
    <source>
        <dbReference type="EMBL" id="RZF21770.1"/>
    </source>
</evidence>
<dbReference type="Pfam" id="PF16811">
    <property type="entry name" value="TAtT"/>
    <property type="match status" value="1"/>
</dbReference>
<organism evidence="2 3">
    <name type="scientific">Halobacteriovorax vibrionivorans</name>
    <dbReference type="NCBI Taxonomy" id="2152716"/>
    <lineage>
        <taxon>Bacteria</taxon>
        <taxon>Pseudomonadati</taxon>
        <taxon>Bdellovibrionota</taxon>
        <taxon>Bacteriovoracia</taxon>
        <taxon>Bacteriovoracales</taxon>
        <taxon>Halobacteriovoraceae</taxon>
        <taxon>Halobacteriovorax</taxon>
    </lineage>
</organism>
<sequence>MCKEKLALLILLFTVVSCSTIKKAATSQMGEMIFESSDAVLVENDWNLFEETISGNIKVLETLYATDRSNVDFIVTLIKGYTGKAFAIDETYYLKDQLQEKMNSVHRSRALSNYTRALSYSALFFKERDFENFDFTKYISSPDEFYKLLEDKLSDSASDVEGVFYTAQALASIINLQRDNMRTVAYLPLAKVMYDWSCEKNPKLGYGACDIFSASYVASRPRGLGGNPMEGKALFEKAIAKWPDNMMVRLAFIQFYAVPMYEKNVYLNQKLEIEKYTRENLESKYWSGGKLEAPEINYNNLFNLIANKRLEIIESLEKEIF</sequence>
<keyword evidence="1" id="KW-0732">Signal</keyword>
<protein>
    <recommendedName>
        <fullName evidence="4">Lipoprotein</fullName>
    </recommendedName>
</protein>
<proteinExistence type="predicted"/>
<dbReference type="Proteomes" id="UP000443582">
    <property type="component" value="Unassembled WGS sequence"/>
</dbReference>